<evidence type="ECO:0000313" key="2">
    <source>
        <dbReference type="Proteomes" id="UP000789702"/>
    </source>
</evidence>
<keyword evidence="2" id="KW-1185">Reference proteome</keyword>
<name>A0ACA9PEA9_9GLOM</name>
<dbReference type="Proteomes" id="UP000789702">
    <property type="component" value="Unassembled WGS sequence"/>
</dbReference>
<comment type="caution">
    <text evidence="1">The sequence shown here is derived from an EMBL/GenBank/DDBJ whole genome shotgun (WGS) entry which is preliminary data.</text>
</comment>
<dbReference type="EMBL" id="CAJVPU010028272">
    <property type="protein sequence ID" value="CAG8706520.1"/>
    <property type="molecule type" value="Genomic_DNA"/>
</dbReference>
<protein>
    <submittedName>
        <fullName evidence="1">4589_t:CDS:1</fullName>
    </submittedName>
</protein>
<reference evidence="1" key="1">
    <citation type="submission" date="2021-06" db="EMBL/GenBank/DDBJ databases">
        <authorList>
            <person name="Kallberg Y."/>
            <person name="Tangrot J."/>
            <person name="Rosling A."/>
        </authorList>
    </citation>
    <scope>NUCLEOTIDE SEQUENCE</scope>
    <source>
        <strain evidence="1">IL203A</strain>
    </source>
</reference>
<organism evidence="1 2">
    <name type="scientific">Dentiscutata heterogama</name>
    <dbReference type="NCBI Taxonomy" id="1316150"/>
    <lineage>
        <taxon>Eukaryota</taxon>
        <taxon>Fungi</taxon>
        <taxon>Fungi incertae sedis</taxon>
        <taxon>Mucoromycota</taxon>
        <taxon>Glomeromycotina</taxon>
        <taxon>Glomeromycetes</taxon>
        <taxon>Diversisporales</taxon>
        <taxon>Gigasporaceae</taxon>
        <taxon>Dentiscutata</taxon>
    </lineage>
</organism>
<sequence>TTDQHTENNTLLENEEIEEIVAKLLDETKENNKLIGQEDEDKDEVPDLLVVATEAYDTMQTIICYEEQESSESNLSFEELEFLRKLLKKYKYVHEKSKKQTKITSFFNLQDSYSYSQDSSLQDLYFQDPYSQDLYFQNSYS</sequence>
<gene>
    <name evidence="1" type="ORF">DHETER_LOCUS12024</name>
</gene>
<evidence type="ECO:0000313" key="1">
    <source>
        <dbReference type="EMBL" id="CAG8706520.1"/>
    </source>
</evidence>
<accession>A0ACA9PEA9</accession>
<proteinExistence type="predicted"/>
<feature type="non-terminal residue" evidence="1">
    <location>
        <position position="1"/>
    </location>
</feature>